<dbReference type="Gene3D" id="2.60.60.20">
    <property type="entry name" value="PLAT/LH2 domain"/>
    <property type="match status" value="1"/>
</dbReference>
<dbReference type="InterPro" id="IPR001024">
    <property type="entry name" value="PLAT/LH2_dom"/>
</dbReference>
<evidence type="ECO:0000259" key="13">
    <source>
        <dbReference type="PROSITE" id="PS51393"/>
    </source>
</evidence>
<evidence type="ECO:0000259" key="12">
    <source>
        <dbReference type="PROSITE" id="PS50095"/>
    </source>
</evidence>
<dbReference type="SUPFAM" id="SSF49723">
    <property type="entry name" value="Lipase/lipooxygenase domain (PLAT/LH2 domain)"/>
    <property type="match status" value="1"/>
</dbReference>
<dbReference type="GO" id="GO:0006633">
    <property type="term" value="P:fatty acid biosynthetic process"/>
    <property type="evidence" value="ECO:0007669"/>
    <property type="project" value="UniProtKB-KW"/>
</dbReference>
<keyword evidence="4" id="KW-0925">Oxylipin biosynthesis</keyword>
<dbReference type="InterPro" id="IPR013819">
    <property type="entry name" value="LipOase_C"/>
</dbReference>
<keyword evidence="5" id="KW-0276">Fatty acid metabolism</keyword>
<gene>
    <name evidence="14" type="ORF">MARPO_0191s0015</name>
</gene>
<dbReference type="Gene3D" id="4.10.375.10">
    <property type="entry name" value="Lipoxygenase-1, Domain 2"/>
    <property type="match status" value="1"/>
</dbReference>
<evidence type="ECO:0000256" key="6">
    <source>
        <dbReference type="ARBA" id="ARBA00022964"/>
    </source>
</evidence>
<evidence type="ECO:0000256" key="11">
    <source>
        <dbReference type="SAM" id="MobiDB-lite"/>
    </source>
</evidence>
<keyword evidence="6" id="KW-0223">Dioxygenase</keyword>
<evidence type="ECO:0000256" key="9">
    <source>
        <dbReference type="ARBA" id="ARBA00023160"/>
    </source>
</evidence>
<feature type="region of interest" description="Disordered" evidence="11">
    <location>
        <begin position="1"/>
        <end position="24"/>
    </location>
</feature>
<dbReference type="SUPFAM" id="SSF48484">
    <property type="entry name" value="Lipoxigenase"/>
    <property type="match status" value="1"/>
</dbReference>
<evidence type="ECO:0000256" key="8">
    <source>
        <dbReference type="ARBA" id="ARBA00023098"/>
    </source>
</evidence>
<dbReference type="GO" id="GO:0034440">
    <property type="term" value="P:lipid oxidation"/>
    <property type="evidence" value="ECO:0000318"/>
    <property type="project" value="GO_Central"/>
</dbReference>
<organism evidence="14 15">
    <name type="scientific">Marchantia polymorpha</name>
    <name type="common">Common liverwort</name>
    <name type="synonym">Marchantia aquatica</name>
    <dbReference type="NCBI Taxonomy" id="3197"/>
    <lineage>
        <taxon>Eukaryota</taxon>
        <taxon>Viridiplantae</taxon>
        <taxon>Streptophyta</taxon>
        <taxon>Embryophyta</taxon>
        <taxon>Marchantiophyta</taxon>
        <taxon>Marchantiopsida</taxon>
        <taxon>Marchantiidae</taxon>
        <taxon>Marchantiales</taxon>
        <taxon>Marchantiaceae</taxon>
        <taxon>Marchantia</taxon>
    </lineage>
</organism>
<feature type="domain" description="PLAT" evidence="12">
    <location>
        <begin position="103"/>
        <end position="226"/>
    </location>
</feature>
<name>A0A2R6W186_MARPO</name>
<feature type="domain" description="Lipoxygenase" evidence="13">
    <location>
        <begin position="248"/>
        <end position="968"/>
    </location>
</feature>
<protein>
    <recommendedName>
        <fullName evidence="16">Lipoxygenase</fullName>
    </recommendedName>
</protein>
<dbReference type="OMA" id="NNDERWK"/>
<evidence type="ECO:0000256" key="7">
    <source>
        <dbReference type="ARBA" id="ARBA00023002"/>
    </source>
</evidence>
<proteinExistence type="inferred from homology"/>
<dbReference type="PRINTS" id="PR00087">
    <property type="entry name" value="LIPOXYGENASE"/>
</dbReference>
<dbReference type="PRINTS" id="PR00468">
    <property type="entry name" value="PLTLPOXGNASE"/>
</dbReference>
<evidence type="ECO:0000256" key="1">
    <source>
        <dbReference type="ARBA" id="ARBA00009419"/>
    </source>
</evidence>
<reference evidence="15" key="1">
    <citation type="journal article" date="2017" name="Cell">
        <title>Insights into land plant evolution garnered from the Marchantia polymorpha genome.</title>
        <authorList>
            <person name="Bowman J.L."/>
            <person name="Kohchi T."/>
            <person name="Yamato K.T."/>
            <person name="Jenkins J."/>
            <person name="Shu S."/>
            <person name="Ishizaki K."/>
            <person name="Yamaoka S."/>
            <person name="Nishihama R."/>
            <person name="Nakamura Y."/>
            <person name="Berger F."/>
            <person name="Adam C."/>
            <person name="Aki S.S."/>
            <person name="Althoff F."/>
            <person name="Araki T."/>
            <person name="Arteaga-Vazquez M.A."/>
            <person name="Balasubrmanian S."/>
            <person name="Barry K."/>
            <person name="Bauer D."/>
            <person name="Boehm C.R."/>
            <person name="Briginshaw L."/>
            <person name="Caballero-Perez J."/>
            <person name="Catarino B."/>
            <person name="Chen F."/>
            <person name="Chiyoda S."/>
            <person name="Chovatia M."/>
            <person name="Davies K.M."/>
            <person name="Delmans M."/>
            <person name="Demura T."/>
            <person name="Dierschke T."/>
            <person name="Dolan L."/>
            <person name="Dorantes-Acosta A.E."/>
            <person name="Eklund D.M."/>
            <person name="Florent S.N."/>
            <person name="Flores-Sandoval E."/>
            <person name="Fujiyama A."/>
            <person name="Fukuzawa H."/>
            <person name="Galik B."/>
            <person name="Grimanelli D."/>
            <person name="Grimwood J."/>
            <person name="Grossniklaus U."/>
            <person name="Hamada T."/>
            <person name="Haseloff J."/>
            <person name="Hetherington A.J."/>
            <person name="Higo A."/>
            <person name="Hirakawa Y."/>
            <person name="Hundley H.N."/>
            <person name="Ikeda Y."/>
            <person name="Inoue K."/>
            <person name="Inoue S.I."/>
            <person name="Ishida S."/>
            <person name="Jia Q."/>
            <person name="Kakita M."/>
            <person name="Kanazawa T."/>
            <person name="Kawai Y."/>
            <person name="Kawashima T."/>
            <person name="Kennedy M."/>
            <person name="Kinose K."/>
            <person name="Kinoshita T."/>
            <person name="Kohara Y."/>
            <person name="Koide E."/>
            <person name="Komatsu K."/>
            <person name="Kopischke S."/>
            <person name="Kubo M."/>
            <person name="Kyozuka J."/>
            <person name="Lagercrantz U."/>
            <person name="Lin S.S."/>
            <person name="Lindquist E."/>
            <person name="Lipzen A.M."/>
            <person name="Lu C.W."/>
            <person name="De Luna E."/>
            <person name="Martienssen R.A."/>
            <person name="Minamino N."/>
            <person name="Mizutani M."/>
            <person name="Mizutani M."/>
            <person name="Mochizuki N."/>
            <person name="Monte I."/>
            <person name="Mosher R."/>
            <person name="Nagasaki H."/>
            <person name="Nakagami H."/>
            <person name="Naramoto S."/>
            <person name="Nishitani K."/>
            <person name="Ohtani M."/>
            <person name="Okamoto T."/>
            <person name="Okumura M."/>
            <person name="Phillips J."/>
            <person name="Pollak B."/>
            <person name="Reinders A."/>
            <person name="Rovekamp M."/>
            <person name="Sano R."/>
            <person name="Sawa S."/>
            <person name="Schmid M.W."/>
            <person name="Shirakawa M."/>
            <person name="Solano R."/>
            <person name="Spunde A."/>
            <person name="Suetsugu N."/>
            <person name="Sugano S."/>
            <person name="Sugiyama A."/>
            <person name="Sun R."/>
            <person name="Suzuki Y."/>
            <person name="Takenaka M."/>
            <person name="Takezawa D."/>
            <person name="Tomogane H."/>
            <person name="Tsuzuki M."/>
            <person name="Ueda T."/>
            <person name="Umeda M."/>
            <person name="Ward J.M."/>
            <person name="Watanabe Y."/>
            <person name="Yazaki K."/>
            <person name="Yokoyama R."/>
            <person name="Yoshitake Y."/>
            <person name="Yotsui I."/>
            <person name="Zachgo S."/>
            <person name="Schmutz J."/>
        </authorList>
    </citation>
    <scope>NUCLEOTIDE SEQUENCE [LARGE SCALE GENOMIC DNA]</scope>
    <source>
        <strain evidence="15">Tak-1</strain>
    </source>
</reference>
<dbReference type="InterPro" id="IPR000907">
    <property type="entry name" value="LipOase"/>
</dbReference>
<dbReference type="PROSITE" id="PS50095">
    <property type="entry name" value="PLAT"/>
    <property type="match status" value="1"/>
</dbReference>
<dbReference type="GO" id="GO:0016702">
    <property type="term" value="F:oxidoreductase activity, acting on single donors with incorporation of molecular oxygen, incorporation of two atoms of oxygen"/>
    <property type="evidence" value="ECO:0000318"/>
    <property type="project" value="GO_Central"/>
</dbReference>
<evidence type="ECO:0000256" key="4">
    <source>
        <dbReference type="ARBA" id="ARBA00022767"/>
    </source>
</evidence>
<evidence type="ECO:0000256" key="5">
    <source>
        <dbReference type="ARBA" id="ARBA00022832"/>
    </source>
</evidence>
<dbReference type="InterPro" id="IPR036226">
    <property type="entry name" value="LipOase_C_sf"/>
</dbReference>
<dbReference type="EMBL" id="KZ772859">
    <property type="protein sequence ID" value="PTQ27601.1"/>
    <property type="molecule type" value="Genomic_DNA"/>
</dbReference>
<keyword evidence="8" id="KW-0443">Lipid metabolism</keyword>
<sequence length="968" mass="109844">MDSSSMSRLHSSLPIPLGSLPSSRPSAVKVQELGLKFSTIKGKSVKDTGRVTSRKANCNAKGRKNRFSVRADHIDVSANAIQTLQRTVTGARYVDQEIVTMKGKLTLSRTIGKDSKPTVEFSEFQKSVWFTLVSTELDEQGNMKKSARTQLQDDCNDSDDFYDIAFSVESSFGEPGALIVDSRSNEEFYLQLLRLSSPDSSQSYDFACNSWINQKSEENYKITAASPQYQKHFNETLVIDRIFFTNKVYLPSDTPRGLQILRNFEMATMRGNGTGERNPWDRVYDYDVYNDLGDVEAKVIRPTLGGRGNIPYPRRCRTGRKVDPDTGMETLPPIQGYQREKVYVPRDEDFSKVKESGFMADSILGLAATLLPIFQAKFDETPDDFDSFEEVFNLYVDGMDYFPKHPELQPTQAEKEAVLAFLKQNLFAQLGGIPGGDIKNIKYPTPQVHSDFDNPLAWMDDEEFGRQMLAGINPGVIKRAKVFPATSSLPEDIYGPASALTAQHIESNLWSHGRKMTAAEAVQAKRLFTIDYHDIYLPYVERINAQTDTKRHIYAPRAFFFLTDDRQMKPVAIELSLPPPRNGELKGQHKVFTPPAFKHQHDCEWELAKLHFVSVNFGYHELVSHWLKCHCVMEPFVIASHRQLSAMHPIFVLLDPCFVNTMRINANARGTLIAAGPAGTIESNFTPGKYGSEISAVVYDKLWRFDRVGLPQDLLDRGMAEPDYLAPAGVKLLFDDYPFAKDALDVWNATKQYITGYVKLYYKTDDSVREDEELQAWWKEIREVGHGDKKDEPWWPTCKTVDSLIGVLCNIFWIAGPQHAAVNFGQYGYCGFMPNSPPMTRMPIPEPNTTEYKRMLFNFEKYIFRVTSSPQQSVKIMTTLKVLSSHAKDEEYIGQRLDANWTSDLEAKQVFQRYSDLLGRLELMFKQRNENPELINRHGALMTTGYTLMYPTSEPGITGKGIPWSISI</sequence>
<comment type="similarity">
    <text evidence="1">Belongs to the lipoxygenase family.</text>
</comment>
<keyword evidence="7" id="KW-0560">Oxidoreductase</keyword>
<keyword evidence="2" id="KW-0444">Lipid biosynthesis</keyword>
<keyword evidence="9" id="KW-0275">Fatty acid biosynthesis</keyword>
<dbReference type="Gene3D" id="3.10.450.60">
    <property type="match status" value="1"/>
</dbReference>
<evidence type="ECO:0000313" key="14">
    <source>
        <dbReference type="EMBL" id="PTQ27601.1"/>
    </source>
</evidence>
<dbReference type="SMART" id="SM00308">
    <property type="entry name" value="LH2"/>
    <property type="match status" value="1"/>
</dbReference>
<evidence type="ECO:0000256" key="3">
    <source>
        <dbReference type="ARBA" id="ARBA00022723"/>
    </source>
</evidence>
<dbReference type="InterPro" id="IPR001246">
    <property type="entry name" value="LipOase_plant"/>
</dbReference>
<dbReference type="GO" id="GO:0031408">
    <property type="term" value="P:oxylipin biosynthetic process"/>
    <property type="evidence" value="ECO:0007669"/>
    <property type="project" value="UniProtKB-KW"/>
</dbReference>
<dbReference type="AlphaFoldDB" id="A0A2R6W186"/>
<evidence type="ECO:0000313" key="15">
    <source>
        <dbReference type="Proteomes" id="UP000244005"/>
    </source>
</evidence>
<evidence type="ECO:0000256" key="2">
    <source>
        <dbReference type="ARBA" id="ARBA00022516"/>
    </source>
</evidence>
<evidence type="ECO:0000256" key="10">
    <source>
        <dbReference type="PROSITE-ProRule" id="PRU00152"/>
    </source>
</evidence>
<dbReference type="InterPro" id="IPR027433">
    <property type="entry name" value="Lipoxygenase_dom_3"/>
</dbReference>
<keyword evidence="15" id="KW-1185">Reference proteome</keyword>
<dbReference type="Gramene" id="Mp2g23370.1">
    <property type="protein sequence ID" value="Mp2g23370.1.cds"/>
    <property type="gene ID" value="Mp2g23370"/>
</dbReference>
<keyword evidence="3" id="KW-0479">Metal-binding</keyword>
<dbReference type="Proteomes" id="UP000244005">
    <property type="component" value="Unassembled WGS sequence"/>
</dbReference>
<feature type="region of interest" description="Disordered" evidence="11">
    <location>
        <begin position="311"/>
        <end position="331"/>
    </location>
</feature>
<dbReference type="OrthoDB" id="407298at2759"/>
<comment type="caution">
    <text evidence="10">Lacks conserved residue(s) required for the propagation of feature annotation.</text>
</comment>
<dbReference type="Gene3D" id="1.20.245.10">
    <property type="entry name" value="Lipoxygenase-1, Domain 5"/>
    <property type="match status" value="1"/>
</dbReference>
<dbReference type="InterPro" id="IPR036392">
    <property type="entry name" value="PLAT/LH2_dom_sf"/>
</dbReference>
<dbReference type="PROSITE" id="PS51393">
    <property type="entry name" value="LIPOXYGENASE_3"/>
    <property type="match status" value="1"/>
</dbReference>
<dbReference type="Gene3D" id="4.10.372.10">
    <property type="entry name" value="Lipoxygenase-1, Domain 3"/>
    <property type="match status" value="1"/>
</dbReference>
<accession>A0A2R6W186</accession>
<evidence type="ECO:0008006" key="16">
    <source>
        <dbReference type="Google" id="ProtNLM"/>
    </source>
</evidence>
<dbReference type="Pfam" id="PF00305">
    <property type="entry name" value="Lipoxygenase"/>
    <property type="match status" value="1"/>
</dbReference>
<dbReference type="GO" id="GO:0046872">
    <property type="term" value="F:metal ion binding"/>
    <property type="evidence" value="ECO:0007669"/>
    <property type="project" value="UniProtKB-KW"/>
</dbReference>
<dbReference type="PANTHER" id="PTHR11771">
    <property type="entry name" value="LIPOXYGENASE"/>
    <property type="match status" value="1"/>
</dbReference>